<dbReference type="AlphaFoldDB" id="A0A645BM91"/>
<protein>
    <submittedName>
        <fullName evidence="1">Uncharacterized protein</fullName>
    </submittedName>
</protein>
<comment type="caution">
    <text evidence="1">The sequence shown here is derived from an EMBL/GenBank/DDBJ whole genome shotgun (WGS) entry which is preliminary data.</text>
</comment>
<evidence type="ECO:0000313" key="1">
    <source>
        <dbReference type="EMBL" id="MPM66486.1"/>
    </source>
</evidence>
<organism evidence="1">
    <name type="scientific">bioreactor metagenome</name>
    <dbReference type="NCBI Taxonomy" id="1076179"/>
    <lineage>
        <taxon>unclassified sequences</taxon>
        <taxon>metagenomes</taxon>
        <taxon>ecological metagenomes</taxon>
    </lineage>
</organism>
<accession>A0A645BM91</accession>
<reference evidence="1" key="1">
    <citation type="submission" date="2019-08" db="EMBL/GenBank/DDBJ databases">
        <authorList>
            <person name="Kucharzyk K."/>
            <person name="Murdoch R.W."/>
            <person name="Higgins S."/>
            <person name="Loffler F."/>
        </authorList>
    </citation>
    <scope>NUCLEOTIDE SEQUENCE</scope>
</reference>
<sequence>MKRIFILILAAFFLLSFSSVALADSGELLTDPQTRGNSLPTAVTSLPYSAHGRIYRYTYTSYMFKPSGSTMTGTFGAENYGHDSMVFSITLYTSTGFSAGKVTYPAGTYNGYVGSWSGLNNTKNYFGYITKNLTDTYGYFSVIFDD</sequence>
<dbReference type="EMBL" id="VSSQ01021114">
    <property type="protein sequence ID" value="MPM66486.1"/>
    <property type="molecule type" value="Genomic_DNA"/>
</dbReference>
<gene>
    <name evidence="1" type="ORF">SDC9_113393</name>
</gene>
<proteinExistence type="predicted"/>
<name>A0A645BM91_9ZZZZ</name>